<evidence type="ECO:0000313" key="7">
    <source>
        <dbReference type="EMBL" id="OXM15324.1"/>
    </source>
</evidence>
<dbReference type="NCBIfam" id="TIGR00765">
    <property type="entry name" value="yihY_not_rbn"/>
    <property type="match status" value="1"/>
</dbReference>
<comment type="caution">
    <text evidence="7">The sequence shown here is derived from an EMBL/GenBank/DDBJ whole genome shotgun (WGS) entry which is preliminary data.</text>
</comment>
<accession>A0A229P014</accession>
<feature type="transmembrane region" description="Helical" evidence="6">
    <location>
        <begin position="36"/>
        <end position="56"/>
    </location>
</feature>
<dbReference type="GO" id="GO:0005886">
    <property type="term" value="C:plasma membrane"/>
    <property type="evidence" value="ECO:0007669"/>
    <property type="project" value="UniProtKB-SubCell"/>
</dbReference>
<gene>
    <name evidence="7" type="ORF">CGZ75_00830</name>
</gene>
<reference evidence="7 8" key="1">
    <citation type="submission" date="2017-07" db="EMBL/GenBank/DDBJ databases">
        <title>Paenibacillus herberti R33 genome sequencing and assembly.</title>
        <authorList>
            <person name="Su W."/>
        </authorList>
    </citation>
    <scope>NUCLEOTIDE SEQUENCE [LARGE SCALE GENOMIC DNA]</scope>
    <source>
        <strain evidence="7 8">R33</strain>
    </source>
</reference>
<keyword evidence="2" id="KW-1003">Cell membrane</keyword>
<dbReference type="AlphaFoldDB" id="A0A229P014"/>
<keyword evidence="4 6" id="KW-1133">Transmembrane helix</keyword>
<feature type="transmembrane region" description="Helical" evidence="6">
    <location>
        <begin position="177"/>
        <end position="199"/>
    </location>
</feature>
<feature type="transmembrane region" description="Helical" evidence="6">
    <location>
        <begin position="211"/>
        <end position="233"/>
    </location>
</feature>
<dbReference type="InterPro" id="IPR017039">
    <property type="entry name" value="Virul_fac_BrkB"/>
</dbReference>
<dbReference type="RefSeq" id="WP_089522260.1">
    <property type="nucleotide sequence ID" value="NZ_NMUQ01000001.1"/>
</dbReference>
<comment type="subcellular location">
    <subcellularLocation>
        <location evidence="1">Cell membrane</location>
        <topology evidence="1">Multi-pass membrane protein</topology>
    </subcellularLocation>
</comment>
<dbReference type="Pfam" id="PF03631">
    <property type="entry name" value="Virul_fac_BrkB"/>
    <property type="match status" value="1"/>
</dbReference>
<evidence type="ECO:0000256" key="4">
    <source>
        <dbReference type="ARBA" id="ARBA00022989"/>
    </source>
</evidence>
<dbReference type="PANTHER" id="PTHR30213">
    <property type="entry name" value="INNER MEMBRANE PROTEIN YHJD"/>
    <property type="match status" value="1"/>
</dbReference>
<dbReference type="PIRSF" id="PIRSF035875">
    <property type="entry name" value="RNase_BN"/>
    <property type="match status" value="1"/>
</dbReference>
<evidence type="ECO:0000256" key="3">
    <source>
        <dbReference type="ARBA" id="ARBA00022692"/>
    </source>
</evidence>
<dbReference type="PANTHER" id="PTHR30213:SF0">
    <property type="entry name" value="UPF0761 MEMBRANE PROTEIN YIHY"/>
    <property type="match status" value="1"/>
</dbReference>
<proteinExistence type="predicted"/>
<protein>
    <submittedName>
        <fullName evidence="7">Ribonuclease</fullName>
    </submittedName>
</protein>
<dbReference type="OrthoDB" id="9775903at2"/>
<evidence type="ECO:0000256" key="5">
    <source>
        <dbReference type="ARBA" id="ARBA00023136"/>
    </source>
</evidence>
<dbReference type="EMBL" id="NMUQ01000001">
    <property type="protein sequence ID" value="OXM15324.1"/>
    <property type="molecule type" value="Genomic_DNA"/>
</dbReference>
<feature type="transmembrane region" description="Helical" evidence="6">
    <location>
        <begin position="93"/>
        <end position="114"/>
    </location>
</feature>
<keyword evidence="3 6" id="KW-0812">Transmembrane</keyword>
<keyword evidence="8" id="KW-1185">Reference proteome</keyword>
<evidence type="ECO:0000256" key="6">
    <source>
        <dbReference type="SAM" id="Phobius"/>
    </source>
</evidence>
<feature type="transmembrane region" description="Helical" evidence="6">
    <location>
        <begin position="135"/>
        <end position="157"/>
    </location>
</feature>
<name>A0A229P014_9BACL</name>
<evidence type="ECO:0000313" key="8">
    <source>
        <dbReference type="Proteomes" id="UP000215145"/>
    </source>
</evidence>
<evidence type="ECO:0000256" key="1">
    <source>
        <dbReference type="ARBA" id="ARBA00004651"/>
    </source>
</evidence>
<organism evidence="7 8">
    <name type="scientific">Paenibacillus herberti</name>
    <dbReference type="NCBI Taxonomy" id="1619309"/>
    <lineage>
        <taxon>Bacteria</taxon>
        <taxon>Bacillati</taxon>
        <taxon>Bacillota</taxon>
        <taxon>Bacilli</taxon>
        <taxon>Bacillales</taxon>
        <taxon>Paenibacillaceae</taxon>
        <taxon>Paenibacillus</taxon>
    </lineage>
</organism>
<keyword evidence="5 6" id="KW-0472">Membrane</keyword>
<sequence length="310" mass="34501">MPSKSSFTTKTIAFGKNMFSRFQDDEVPALGAQITYYLLLSFFPFLIFLVSLLGYLNLNGDELINEFIQMLPQDGGNTVRTILSEVSVGSSGTLLSIGMMGTIWAASNGINAVIKGINKAYDEEENRPFWKVRGISLLATLVLAIVIILVVVLLIFGRVIGEYMFQKLDYPAGFEPIWTVVSFLLPLAAMILVFTLLYWITPNRKLNFRDVLPGACFATIGWIVTSILFSFYVNQFGNYTKTYGSLGGVIVLLVWLYLSSIIIVLGGEINAALRFDQEGIKKRPPIKSFGFKFFRKPANRGPGGDKHIPF</sequence>
<evidence type="ECO:0000256" key="2">
    <source>
        <dbReference type="ARBA" id="ARBA00022475"/>
    </source>
</evidence>
<feature type="transmembrane region" description="Helical" evidence="6">
    <location>
        <begin position="245"/>
        <end position="273"/>
    </location>
</feature>
<dbReference type="Proteomes" id="UP000215145">
    <property type="component" value="Unassembled WGS sequence"/>
</dbReference>